<sequence>MILGWGVTSPPFFVSLAGPSILGGELFPAGLNQTPPPAVSSSPRQSPALFFTASSCFHHRTTRRKDGDPSAAVIAFFSGSLCVVDMKNPLVDCRVICSIR</sequence>
<dbReference type="AlphaFoldDB" id="A0AAV2CHL2"/>
<proteinExistence type="predicted"/>
<dbReference type="Proteomes" id="UP001497516">
    <property type="component" value="Chromosome 1"/>
</dbReference>
<reference evidence="1 2" key="1">
    <citation type="submission" date="2024-04" db="EMBL/GenBank/DDBJ databases">
        <authorList>
            <person name="Fracassetti M."/>
        </authorList>
    </citation>
    <scope>NUCLEOTIDE SEQUENCE [LARGE SCALE GENOMIC DNA]</scope>
</reference>
<keyword evidence="2" id="KW-1185">Reference proteome</keyword>
<evidence type="ECO:0000313" key="1">
    <source>
        <dbReference type="EMBL" id="CAL1355457.1"/>
    </source>
</evidence>
<accession>A0AAV2CHL2</accession>
<evidence type="ECO:0000313" key="2">
    <source>
        <dbReference type="Proteomes" id="UP001497516"/>
    </source>
</evidence>
<name>A0AAV2CHL2_9ROSI</name>
<gene>
    <name evidence="1" type="ORF">LTRI10_LOCUS3221</name>
</gene>
<dbReference type="EMBL" id="OZ034813">
    <property type="protein sequence ID" value="CAL1355457.1"/>
    <property type="molecule type" value="Genomic_DNA"/>
</dbReference>
<organism evidence="1 2">
    <name type="scientific">Linum trigynum</name>
    <dbReference type="NCBI Taxonomy" id="586398"/>
    <lineage>
        <taxon>Eukaryota</taxon>
        <taxon>Viridiplantae</taxon>
        <taxon>Streptophyta</taxon>
        <taxon>Embryophyta</taxon>
        <taxon>Tracheophyta</taxon>
        <taxon>Spermatophyta</taxon>
        <taxon>Magnoliopsida</taxon>
        <taxon>eudicotyledons</taxon>
        <taxon>Gunneridae</taxon>
        <taxon>Pentapetalae</taxon>
        <taxon>rosids</taxon>
        <taxon>fabids</taxon>
        <taxon>Malpighiales</taxon>
        <taxon>Linaceae</taxon>
        <taxon>Linum</taxon>
    </lineage>
</organism>
<protein>
    <submittedName>
        <fullName evidence="1">Uncharacterized protein</fullName>
    </submittedName>
</protein>